<evidence type="ECO:0000313" key="4">
    <source>
        <dbReference type="Proteomes" id="UP000286931"/>
    </source>
</evidence>
<dbReference type="Gene3D" id="1.10.443.10">
    <property type="entry name" value="Intergrase catalytic core"/>
    <property type="match status" value="1"/>
</dbReference>
<evidence type="ECO:0000256" key="1">
    <source>
        <dbReference type="ARBA" id="ARBA00023172"/>
    </source>
</evidence>
<evidence type="ECO:0000313" key="3">
    <source>
        <dbReference type="EMBL" id="GCD99692.1"/>
    </source>
</evidence>
<feature type="compositionally biased region" description="Basic residues" evidence="2">
    <location>
        <begin position="63"/>
        <end position="77"/>
    </location>
</feature>
<dbReference type="EMBL" id="BIFH01000034">
    <property type="protein sequence ID" value="GCD99692.1"/>
    <property type="molecule type" value="Genomic_DNA"/>
</dbReference>
<keyword evidence="4" id="KW-1185">Reference proteome</keyword>
<evidence type="ECO:0000256" key="2">
    <source>
        <dbReference type="SAM" id="MobiDB-lite"/>
    </source>
</evidence>
<sequence>MLGAAADPGLPQAADLRVDPGRVGTARLSPDGCRIAITRAAERAGLDVRLTGHSARRGLVTTGRKKGKKPEKLRKQSGHSANSPVLWSYVEDGEMWEDAATEGLGL</sequence>
<dbReference type="AlphaFoldDB" id="A0A401YYI6"/>
<organism evidence="3 4">
    <name type="scientific">Embleya hyalina</name>
    <dbReference type="NCBI Taxonomy" id="516124"/>
    <lineage>
        <taxon>Bacteria</taxon>
        <taxon>Bacillati</taxon>
        <taxon>Actinomycetota</taxon>
        <taxon>Actinomycetes</taxon>
        <taxon>Kitasatosporales</taxon>
        <taxon>Streptomycetaceae</taxon>
        <taxon>Embleya</taxon>
    </lineage>
</organism>
<proteinExistence type="predicted"/>
<protein>
    <submittedName>
        <fullName evidence="3">Integrase</fullName>
    </submittedName>
</protein>
<dbReference type="Proteomes" id="UP000286931">
    <property type="component" value="Unassembled WGS sequence"/>
</dbReference>
<dbReference type="SUPFAM" id="SSF56349">
    <property type="entry name" value="DNA breaking-rejoining enzymes"/>
    <property type="match status" value="1"/>
</dbReference>
<dbReference type="InterPro" id="IPR011010">
    <property type="entry name" value="DNA_brk_join_enz"/>
</dbReference>
<gene>
    <name evidence="3" type="ORF">EHYA_07414</name>
</gene>
<feature type="region of interest" description="Disordered" evidence="2">
    <location>
        <begin position="55"/>
        <end position="85"/>
    </location>
</feature>
<dbReference type="GO" id="GO:0006310">
    <property type="term" value="P:DNA recombination"/>
    <property type="evidence" value="ECO:0007669"/>
    <property type="project" value="UniProtKB-KW"/>
</dbReference>
<dbReference type="GO" id="GO:0003677">
    <property type="term" value="F:DNA binding"/>
    <property type="evidence" value="ECO:0007669"/>
    <property type="project" value="InterPro"/>
</dbReference>
<dbReference type="GO" id="GO:0015074">
    <property type="term" value="P:DNA integration"/>
    <property type="evidence" value="ECO:0007669"/>
    <property type="project" value="InterPro"/>
</dbReference>
<dbReference type="InterPro" id="IPR013762">
    <property type="entry name" value="Integrase-like_cat_sf"/>
</dbReference>
<name>A0A401YYI6_9ACTN</name>
<reference evidence="3 4" key="1">
    <citation type="submission" date="2018-12" db="EMBL/GenBank/DDBJ databases">
        <title>Draft genome sequence of Embleya hyalina NBRC 13850T.</title>
        <authorList>
            <person name="Komaki H."/>
            <person name="Hosoyama A."/>
            <person name="Kimura A."/>
            <person name="Ichikawa N."/>
            <person name="Tamura T."/>
        </authorList>
    </citation>
    <scope>NUCLEOTIDE SEQUENCE [LARGE SCALE GENOMIC DNA]</scope>
    <source>
        <strain evidence="3 4">NBRC 13850</strain>
    </source>
</reference>
<accession>A0A401YYI6</accession>
<comment type="caution">
    <text evidence="3">The sequence shown here is derived from an EMBL/GenBank/DDBJ whole genome shotgun (WGS) entry which is preliminary data.</text>
</comment>
<keyword evidence="1" id="KW-0233">DNA recombination</keyword>